<dbReference type="AlphaFoldDB" id="A0A8J4B4C5"/>
<dbReference type="Proteomes" id="UP000747399">
    <property type="component" value="Unassembled WGS sequence"/>
</dbReference>
<comment type="caution">
    <text evidence="2">The sequence shown here is derived from an EMBL/GenBank/DDBJ whole genome shotgun (WGS) entry which is preliminary data.</text>
</comment>
<name>A0A8J4B4C5_9CHLO</name>
<accession>A0A8J4B4C5</accession>
<feature type="compositionally biased region" description="Polar residues" evidence="1">
    <location>
        <begin position="37"/>
        <end position="57"/>
    </location>
</feature>
<reference evidence="2" key="1">
    <citation type="journal article" date="2021" name="Proc. Natl. Acad. Sci. U.S.A.">
        <title>Three genomes in the algal genus Volvox reveal the fate of a haploid sex-determining region after a transition to homothallism.</title>
        <authorList>
            <person name="Yamamoto K."/>
            <person name="Hamaji T."/>
            <person name="Kawai-Toyooka H."/>
            <person name="Matsuzaki R."/>
            <person name="Takahashi F."/>
            <person name="Nishimura Y."/>
            <person name="Kawachi M."/>
            <person name="Noguchi H."/>
            <person name="Minakuchi Y."/>
            <person name="Umen J.G."/>
            <person name="Toyoda A."/>
            <person name="Nozaki H."/>
        </authorList>
    </citation>
    <scope>NUCLEOTIDE SEQUENCE</scope>
    <source>
        <strain evidence="2">NIES-3780</strain>
    </source>
</reference>
<keyword evidence="3" id="KW-1185">Reference proteome</keyword>
<evidence type="ECO:0000313" key="2">
    <source>
        <dbReference type="EMBL" id="GIL52946.1"/>
    </source>
</evidence>
<sequence>MSCSSDGTPPPPSSAKDIIVTTSRSCRVASPRASLRLSTQCINPSNDRARSPETTSAGGARGSFTVVPPGPPPTPPDISVASLSSPMYDNLIATLPCSKGGALARAGALAAAFSAAIVATAAAAVACAAAEAASAAFFSAATSLADSPASSATTGANTISNTPVSRSSPGVSAWQMYPIDCMTT</sequence>
<protein>
    <submittedName>
        <fullName evidence="2">Uncharacterized protein</fullName>
    </submittedName>
</protein>
<gene>
    <name evidence="2" type="ORF">Vafri_8680</name>
</gene>
<feature type="region of interest" description="Disordered" evidence="1">
    <location>
        <begin position="37"/>
        <end position="73"/>
    </location>
</feature>
<organism evidence="2 3">
    <name type="scientific">Volvox africanus</name>
    <dbReference type="NCBI Taxonomy" id="51714"/>
    <lineage>
        <taxon>Eukaryota</taxon>
        <taxon>Viridiplantae</taxon>
        <taxon>Chlorophyta</taxon>
        <taxon>core chlorophytes</taxon>
        <taxon>Chlorophyceae</taxon>
        <taxon>CS clade</taxon>
        <taxon>Chlamydomonadales</taxon>
        <taxon>Volvocaceae</taxon>
        <taxon>Volvox</taxon>
    </lineage>
</organism>
<proteinExistence type="predicted"/>
<evidence type="ECO:0000313" key="3">
    <source>
        <dbReference type="Proteomes" id="UP000747399"/>
    </source>
</evidence>
<evidence type="ECO:0000256" key="1">
    <source>
        <dbReference type="SAM" id="MobiDB-lite"/>
    </source>
</evidence>
<dbReference type="EMBL" id="BNCO01000014">
    <property type="protein sequence ID" value="GIL52946.1"/>
    <property type="molecule type" value="Genomic_DNA"/>
</dbReference>